<dbReference type="EMBL" id="JAVAIM010000001">
    <property type="protein sequence ID" value="MDP4574036.1"/>
    <property type="molecule type" value="Genomic_DNA"/>
</dbReference>
<dbReference type="Proteomes" id="UP001240639">
    <property type="component" value="Unassembled WGS sequence"/>
</dbReference>
<dbReference type="RefSeq" id="WP_305931488.1">
    <property type="nucleotide sequence ID" value="NZ_JAVAIM010000001.1"/>
</dbReference>
<comment type="caution">
    <text evidence="2">The sequence shown here is derived from an EMBL/GenBank/DDBJ whole genome shotgun (WGS) entry which is preliminary data.</text>
</comment>
<sequence length="380" mass="42933">MPLVAGQWTGCTPDNVVGQFPNAIIDLDDGDKVARGTARVFTADGSPGVTCEFELPREFTHHELRGVQLYWMPPGQATMLNTSQIKAAFPDYQFPETINLRFVLDGDELSVNWQTEPDNSGQVTFQRSPTGTESSLRADNMSWAEFKDFALKQAPQAFVYRGQPEPFRLRTAFHRTYRKDLIRYVIEDIPTAHRQLSARTSHFFDANNPQQMGAFWNLLQHHGYPTPLLDWTYSPFVAAFFAFRRRKSSDSRSDKVRIFAFDRDGWSKQFAQLDTVNFAPLHFSLFEAISLENARAIPQQAISTLTNVDDVETLIGRIENSSGKTFLKAIDLPAENRSEIMVELSLMGITAGSLFPGLDGACEELMGRFFHHQLPPLKAD</sequence>
<organism evidence="2 3">
    <name type="scientific">Qipengyuania profundimaris</name>
    <dbReference type="NCBI Taxonomy" id="3067652"/>
    <lineage>
        <taxon>Bacteria</taxon>
        <taxon>Pseudomonadati</taxon>
        <taxon>Pseudomonadota</taxon>
        <taxon>Alphaproteobacteria</taxon>
        <taxon>Sphingomonadales</taxon>
        <taxon>Erythrobacteraceae</taxon>
        <taxon>Qipengyuania</taxon>
    </lineage>
</organism>
<accession>A0ABT9HLP4</accession>
<dbReference type="SMART" id="SM00901">
    <property type="entry name" value="FRG"/>
    <property type="match status" value="1"/>
</dbReference>
<evidence type="ECO:0000313" key="2">
    <source>
        <dbReference type="EMBL" id="MDP4574036.1"/>
    </source>
</evidence>
<gene>
    <name evidence="2" type="ORF">Q9K02_02630</name>
</gene>
<dbReference type="Pfam" id="PF08867">
    <property type="entry name" value="FRG"/>
    <property type="match status" value="1"/>
</dbReference>
<evidence type="ECO:0000313" key="3">
    <source>
        <dbReference type="Proteomes" id="UP001240639"/>
    </source>
</evidence>
<name>A0ABT9HLP4_9SPHN</name>
<proteinExistence type="predicted"/>
<reference evidence="2 3" key="1">
    <citation type="submission" date="2023-08" db="EMBL/GenBank/DDBJ databases">
        <title>genomic of G39.</title>
        <authorList>
            <person name="Wang Y."/>
        </authorList>
    </citation>
    <scope>NUCLEOTIDE SEQUENCE [LARGE SCALE GENOMIC DNA]</scope>
    <source>
        <strain evidence="2 3">G39</strain>
    </source>
</reference>
<keyword evidence="3" id="KW-1185">Reference proteome</keyword>
<feature type="domain" description="FRG" evidence="1">
    <location>
        <begin position="154"/>
        <end position="258"/>
    </location>
</feature>
<protein>
    <submittedName>
        <fullName evidence="2">FRG domain-containing protein</fullName>
    </submittedName>
</protein>
<dbReference type="InterPro" id="IPR014966">
    <property type="entry name" value="FRG-dom"/>
</dbReference>
<evidence type="ECO:0000259" key="1">
    <source>
        <dbReference type="SMART" id="SM00901"/>
    </source>
</evidence>